<dbReference type="AlphaFoldDB" id="U3IJE4"/>
<dbReference type="SUPFAM" id="SSF48350">
    <property type="entry name" value="GTPase activation domain, GAP"/>
    <property type="match status" value="1"/>
</dbReference>
<feature type="domain" description="WW" evidence="2">
    <location>
        <begin position="84"/>
        <end position="117"/>
    </location>
</feature>
<organism evidence="3 4">
    <name type="scientific">Anas platyrhynchos platyrhynchos</name>
    <name type="common">Northern mallard</name>
    <dbReference type="NCBI Taxonomy" id="8840"/>
    <lineage>
        <taxon>Eukaryota</taxon>
        <taxon>Metazoa</taxon>
        <taxon>Chordata</taxon>
        <taxon>Craniata</taxon>
        <taxon>Vertebrata</taxon>
        <taxon>Euteleostomi</taxon>
        <taxon>Archelosauria</taxon>
        <taxon>Archosauria</taxon>
        <taxon>Dinosauria</taxon>
        <taxon>Saurischia</taxon>
        <taxon>Theropoda</taxon>
        <taxon>Coelurosauria</taxon>
        <taxon>Aves</taxon>
        <taxon>Neognathae</taxon>
        <taxon>Galloanserae</taxon>
        <taxon>Anseriformes</taxon>
        <taxon>Anatidae</taxon>
        <taxon>Anatinae</taxon>
        <taxon>Anas</taxon>
    </lineage>
</organism>
<protein>
    <submittedName>
        <fullName evidence="3">IQ motif containing GTPase activating protein 3</fullName>
    </submittedName>
</protein>
<dbReference type="InterPro" id="IPR008936">
    <property type="entry name" value="Rho_GTPase_activation_prot"/>
</dbReference>
<evidence type="ECO:0000313" key="4">
    <source>
        <dbReference type="Proteomes" id="UP000016666"/>
    </source>
</evidence>
<dbReference type="STRING" id="8840.ENSAPLP00000007366"/>
<dbReference type="GO" id="GO:0005938">
    <property type="term" value="C:cell cortex"/>
    <property type="evidence" value="ECO:0007669"/>
    <property type="project" value="TreeGrafter"/>
</dbReference>
<dbReference type="PROSITE" id="PS01159">
    <property type="entry name" value="WW_DOMAIN_1"/>
    <property type="match status" value="1"/>
</dbReference>
<dbReference type="OMA" id="VYQNMIS"/>
<dbReference type="Pfam" id="PF00612">
    <property type="entry name" value="IQ"/>
    <property type="match status" value="3"/>
</dbReference>
<dbReference type="Gene3D" id="1.10.506.10">
    <property type="entry name" value="GTPase Activation - p120gap, domain 1"/>
    <property type="match status" value="1"/>
</dbReference>
<dbReference type="Pfam" id="PF03836">
    <property type="entry name" value="RasGAP_C"/>
    <property type="match status" value="1"/>
</dbReference>
<dbReference type="PROSITE" id="PS00509">
    <property type="entry name" value="RAS_GTPASE_ACTIV_1"/>
    <property type="match status" value="1"/>
</dbReference>
<dbReference type="PANTHER" id="PTHR14149:SF10">
    <property type="entry name" value="RAS GTPASE-ACTIVATING-LIKE PROTEIN IQGAP3"/>
    <property type="match status" value="1"/>
</dbReference>
<dbReference type="FunFam" id="1.10.506.10:FF:000004">
    <property type="entry name" value="IQ motif containing GTPase activating protein 1"/>
    <property type="match status" value="1"/>
</dbReference>
<reference evidence="3 4" key="1">
    <citation type="submission" date="2017-10" db="EMBL/GenBank/DDBJ databases">
        <title>A new Pekin duck reference genome.</title>
        <authorList>
            <person name="Hou Z.-C."/>
            <person name="Zhou Z.-K."/>
            <person name="Zhu F."/>
            <person name="Hou S.-S."/>
        </authorList>
    </citation>
    <scope>NUCLEOTIDE SEQUENCE [LARGE SCALE GENOMIC DNA]</scope>
</reference>
<reference evidence="3" key="3">
    <citation type="submission" date="2025-09" db="UniProtKB">
        <authorList>
            <consortium name="Ensembl"/>
        </authorList>
    </citation>
    <scope>IDENTIFICATION</scope>
</reference>
<dbReference type="GeneTree" id="ENSGT00950000183076"/>
<dbReference type="GO" id="GO:0005096">
    <property type="term" value="F:GTPase activator activity"/>
    <property type="evidence" value="ECO:0007669"/>
    <property type="project" value="TreeGrafter"/>
</dbReference>
<dbReference type="PROSITE" id="PS50096">
    <property type="entry name" value="IQ"/>
    <property type="match status" value="4"/>
</dbReference>
<dbReference type="PANTHER" id="PTHR14149">
    <property type="entry name" value="RAS GTPASE-ACTIVATING PROTEIN WITH IQ MOTIF"/>
    <property type="match status" value="1"/>
</dbReference>
<keyword evidence="4" id="KW-1185">Reference proteome</keyword>
<dbReference type="Gene3D" id="1.20.5.190">
    <property type="match status" value="2"/>
</dbReference>
<dbReference type="GO" id="GO:0051015">
    <property type="term" value="F:actin filament binding"/>
    <property type="evidence" value="ECO:0007669"/>
    <property type="project" value="TreeGrafter"/>
</dbReference>
<dbReference type="PROSITE" id="PS50018">
    <property type="entry name" value="RAS_GTPASE_ACTIV_2"/>
    <property type="match status" value="1"/>
</dbReference>
<dbReference type="SMART" id="SM00323">
    <property type="entry name" value="RasGAP"/>
    <property type="match status" value="1"/>
</dbReference>
<dbReference type="SMART" id="SM00015">
    <property type="entry name" value="IQ"/>
    <property type="match status" value="4"/>
</dbReference>
<dbReference type="InterPro" id="IPR001202">
    <property type="entry name" value="WW_dom"/>
</dbReference>
<dbReference type="HOGENOM" id="CLU_000972_2_1_1"/>
<feature type="domain" description="Ras-GAP" evidence="1">
    <location>
        <begin position="407"/>
        <end position="640"/>
    </location>
</feature>
<dbReference type="PROSITE" id="PS50020">
    <property type="entry name" value="WW_DOMAIN_2"/>
    <property type="match status" value="1"/>
</dbReference>
<dbReference type="InterPro" id="IPR000048">
    <property type="entry name" value="IQ_motif_EF-hand-BS"/>
</dbReference>
<reference evidence="3" key="2">
    <citation type="submission" date="2025-08" db="UniProtKB">
        <authorList>
            <consortium name="Ensembl"/>
        </authorList>
    </citation>
    <scope>IDENTIFICATION</scope>
</reference>
<dbReference type="InterPro" id="IPR023152">
    <property type="entry name" value="RasGAP_CS"/>
</dbReference>
<proteinExistence type="predicted"/>
<dbReference type="InterPro" id="IPR001936">
    <property type="entry name" value="RasGAP_dom"/>
</dbReference>
<accession>U3IJE4</accession>
<dbReference type="Proteomes" id="UP000016666">
    <property type="component" value="Chromosome 26"/>
</dbReference>
<sequence length="1023" mass="117810">MLWEWGAAGWEGVTVSPPSAPAVALGTAAINQAIKEGKAAQTLRVLRNPDVALRGVVDACAAAYQEQLAALAATKRQAGKARGRNTKPLWVQHRLQDGAEYFLSLQTFEGSWEKPRDGELCTTHLSREEIQSVITQVTSAHDRERLWASHVPFVVRLQARLRGFLVRQQLAARWRVLREEQPAALRIQAWWRGQKQRRAYLERLRYLRAHADAAVKIQAGVRMWQARRRYQERLRYFRRNVTVIKIQAFVRANKARGDYRMLVHARSPPLSIVRRFIHLLEQSQQDFWEEAEVLRLREEVVKRIRASQQLESDLDLMDIKIGLLVKNRITLQEVVSHCKKLTKKNKEQLSEMMSLDKQKGLKALSKEKRQKLEAYQHLFYLLQTQPGYLARLIFQMPQNKSTKFMESVIFTLYNYASNPREAYLLLQLFKAALQEEIRSKVDHIHDILMGNATVIRLVVSFYRNARGQNALRQILGGPVQEVLQDKTLSIRTDPVDIYKAWVNQMESQSGQKSKLPYEVSPEQALSHPEVQRRLDISVRNLLVTTDKFVSAITSSVDKIPYGMRYVAKILRTSLAEKFPRASEEEVDKVVGNLLYYRFMNPAVVAPDGFDIVDISAGATLHPEQRRSLGSVAKVLQHAAARKVFEGENSHLCGVNRYLEDTHAKFRRFIAAACRVPEPEERFNVDEYSELVAVAKPVIYITIGELIDTHKLLLEHQDSIAPHHGDPLHELLEDLDELPTPSLVRILGISGGRRLEESKKIPWKMLVDVIQSQPGESLPEILRTPASDLEEASHEHLMRRRALRDAQTPEKLKRNRSLAANSQLSVEEKKRKIIRNLRRLESLGLVDSAHQYQGLVNELAKDIRNQRRYRQHRKGELLKLRQTLQGLDSKTLFYEEQIDYYNQYIRTCLDNLAASNRASGKSKKLQPLRYTAARLLEKGVLLEIEDLPVSQFKNVIFDIVPCEEAGRFQVKAKFMGIDMERFQLHYQDLLQLQYEGVAVMKMFDKAKVNVNLLIFLLNKKFFKK</sequence>
<evidence type="ECO:0000259" key="2">
    <source>
        <dbReference type="PROSITE" id="PS50020"/>
    </source>
</evidence>
<dbReference type="GO" id="GO:0005516">
    <property type="term" value="F:calmodulin binding"/>
    <property type="evidence" value="ECO:0007669"/>
    <property type="project" value="Ensembl"/>
</dbReference>
<dbReference type="Pfam" id="PF00616">
    <property type="entry name" value="RasGAP"/>
    <property type="match status" value="1"/>
</dbReference>
<gene>
    <name evidence="3" type="primary">IQGAP3</name>
</gene>
<dbReference type="GO" id="GO:0070856">
    <property type="term" value="F:myosin VI light chain binding"/>
    <property type="evidence" value="ECO:0007669"/>
    <property type="project" value="Ensembl"/>
</dbReference>
<dbReference type="GO" id="GO:1903479">
    <property type="term" value="P:mitotic actomyosin contractile ring assembly actin filament organization"/>
    <property type="evidence" value="ECO:0007669"/>
    <property type="project" value="TreeGrafter"/>
</dbReference>
<dbReference type="SUPFAM" id="SSF143885">
    <property type="entry name" value="RGC domain-like"/>
    <property type="match status" value="1"/>
</dbReference>
<dbReference type="Ensembl" id="ENSAPLT00000008028.2">
    <property type="protein sequence ID" value="ENSAPLP00000007366.2"/>
    <property type="gene ID" value="ENSAPLG00000007690.2"/>
</dbReference>
<evidence type="ECO:0000313" key="3">
    <source>
        <dbReference type="Ensembl" id="ENSAPLP00000007366.2"/>
    </source>
</evidence>
<evidence type="ECO:0000259" key="1">
    <source>
        <dbReference type="PROSITE" id="PS50018"/>
    </source>
</evidence>
<name>U3IJE4_ANAPP</name>
<dbReference type="InterPro" id="IPR000593">
    <property type="entry name" value="RasGAP_C"/>
</dbReference>